<feature type="transmembrane region" description="Helical" evidence="2">
    <location>
        <begin position="262"/>
        <end position="281"/>
    </location>
</feature>
<organism evidence="4 5">
    <name type="scientific">Cryphonectria parasitica (strain ATCC 38755 / EP155)</name>
    <dbReference type="NCBI Taxonomy" id="660469"/>
    <lineage>
        <taxon>Eukaryota</taxon>
        <taxon>Fungi</taxon>
        <taxon>Dikarya</taxon>
        <taxon>Ascomycota</taxon>
        <taxon>Pezizomycotina</taxon>
        <taxon>Sordariomycetes</taxon>
        <taxon>Sordariomycetidae</taxon>
        <taxon>Diaporthales</taxon>
        <taxon>Cryphonectriaceae</taxon>
        <taxon>Cryphonectria-Endothia species complex</taxon>
        <taxon>Cryphonectria</taxon>
    </lineage>
</organism>
<sequence>MSVDLTGLDAIERGENTHSSGGGAENPQASGAPTQPRSSTILSNATENVALEQASGPYGFARVKDYDHRFTFYPGFAVERCLVLEYRAKEIELLSKDLKTVSKDLLACDKGEPNTKWTELMSRLAESIAQYDAEMLRAKKMVSYSETPEESSLDQLRLWLSERWAGQLDMYQDKKACDFWSLAPTRGPIERLVKGFMPVTRLGSILLRPFRSHSPPTPDLEFLRYEDADLSWVVGFVLLLVICIFLVLPLAVLSYFDSSHNVRTIVVLVMCFLVSILARAIETNEARQVVLVCAYSAIMSGFLSQYS</sequence>
<dbReference type="AlphaFoldDB" id="A0A9P4XX91"/>
<feature type="region of interest" description="Disordered" evidence="1">
    <location>
        <begin position="13"/>
        <end position="39"/>
    </location>
</feature>
<proteinExistence type="predicted"/>
<dbReference type="InterPro" id="IPR046529">
    <property type="entry name" value="DUF6594"/>
</dbReference>
<evidence type="ECO:0000313" key="5">
    <source>
        <dbReference type="Proteomes" id="UP000803844"/>
    </source>
</evidence>
<dbReference type="Pfam" id="PF20237">
    <property type="entry name" value="DUF6594"/>
    <property type="match status" value="1"/>
</dbReference>
<feature type="compositionally biased region" description="Polar residues" evidence="1">
    <location>
        <begin position="27"/>
        <end position="39"/>
    </location>
</feature>
<dbReference type="GeneID" id="63837923"/>
<keyword evidence="2" id="KW-0812">Transmembrane</keyword>
<evidence type="ECO:0000259" key="3">
    <source>
        <dbReference type="Pfam" id="PF20237"/>
    </source>
</evidence>
<name>A0A9P4XX91_CRYP1</name>
<keyword evidence="2" id="KW-1133">Transmembrane helix</keyword>
<keyword evidence="2" id="KW-0472">Membrane</keyword>
<protein>
    <recommendedName>
        <fullName evidence="3">DUF6594 domain-containing protein</fullName>
    </recommendedName>
</protein>
<dbReference type="OrthoDB" id="5238894at2759"/>
<gene>
    <name evidence="4" type="ORF">M406DRAFT_332931</name>
</gene>
<evidence type="ECO:0000313" key="4">
    <source>
        <dbReference type="EMBL" id="KAF3762551.1"/>
    </source>
</evidence>
<evidence type="ECO:0000256" key="2">
    <source>
        <dbReference type="SAM" id="Phobius"/>
    </source>
</evidence>
<dbReference type="EMBL" id="MU032350">
    <property type="protein sequence ID" value="KAF3762551.1"/>
    <property type="molecule type" value="Genomic_DNA"/>
</dbReference>
<dbReference type="Proteomes" id="UP000803844">
    <property type="component" value="Unassembled WGS sequence"/>
</dbReference>
<dbReference type="RefSeq" id="XP_040773530.1">
    <property type="nucleotide sequence ID" value="XM_040920794.1"/>
</dbReference>
<feature type="transmembrane region" description="Helical" evidence="2">
    <location>
        <begin position="230"/>
        <end position="256"/>
    </location>
</feature>
<comment type="caution">
    <text evidence="4">The sequence shown here is derived from an EMBL/GenBank/DDBJ whole genome shotgun (WGS) entry which is preliminary data.</text>
</comment>
<evidence type="ECO:0000256" key="1">
    <source>
        <dbReference type="SAM" id="MobiDB-lite"/>
    </source>
</evidence>
<feature type="domain" description="DUF6594" evidence="3">
    <location>
        <begin position="65"/>
        <end position="299"/>
    </location>
</feature>
<reference evidence="4" key="1">
    <citation type="journal article" date="2020" name="Phytopathology">
        <title>Genome sequence of the chestnut blight fungus Cryphonectria parasitica EP155: A fundamental resource for an archetypical invasive plant pathogen.</title>
        <authorList>
            <person name="Crouch J.A."/>
            <person name="Dawe A."/>
            <person name="Aerts A."/>
            <person name="Barry K."/>
            <person name="Churchill A.C.L."/>
            <person name="Grimwood J."/>
            <person name="Hillman B."/>
            <person name="Milgroom M.G."/>
            <person name="Pangilinan J."/>
            <person name="Smith M."/>
            <person name="Salamov A."/>
            <person name="Schmutz J."/>
            <person name="Yadav J."/>
            <person name="Grigoriev I.V."/>
            <person name="Nuss D."/>
        </authorList>
    </citation>
    <scope>NUCLEOTIDE SEQUENCE</scope>
    <source>
        <strain evidence="4">EP155</strain>
    </source>
</reference>
<accession>A0A9P4XX91</accession>
<keyword evidence="5" id="KW-1185">Reference proteome</keyword>